<evidence type="ECO:0000313" key="1">
    <source>
        <dbReference type="EMBL" id="MDR6944397.1"/>
    </source>
</evidence>
<dbReference type="RefSeq" id="WP_310100378.1">
    <property type="nucleotide sequence ID" value="NZ_JAVDUU010000004.1"/>
</dbReference>
<dbReference type="InterPro" id="IPR029044">
    <property type="entry name" value="Nucleotide-diphossugar_trans"/>
</dbReference>
<dbReference type="Gene3D" id="3.90.550.10">
    <property type="entry name" value="Spore Coat Polysaccharide Biosynthesis Protein SpsA, Chain A"/>
    <property type="match status" value="1"/>
</dbReference>
<organism evidence="1 2">
    <name type="scientific">Mucilaginibacter pocheonensis</name>
    <dbReference type="NCBI Taxonomy" id="398050"/>
    <lineage>
        <taxon>Bacteria</taxon>
        <taxon>Pseudomonadati</taxon>
        <taxon>Bacteroidota</taxon>
        <taxon>Sphingobacteriia</taxon>
        <taxon>Sphingobacteriales</taxon>
        <taxon>Sphingobacteriaceae</taxon>
        <taxon>Mucilaginibacter</taxon>
    </lineage>
</organism>
<evidence type="ECO:0000313" key="2">
    <source>
        <dbReference type="Proteomes" id="UP001247620"/>
    </source>
</evidence>
<sequence>MADKVLIIVQARMASSRLPGKVMLPVMGKSLLALMIERLQMIQHKATIVIATTVSPDDDIIVEEANMLDVPYYRGDQYNLLDRHYQAAVIHQADVVLKIPSDCPLIDPRIIDDVLSYYFKHRGMYDYVSNLHPATYPDGNDVEIMTMDCLKQTWKNADKSMELEHTTPHIWENPQLFSIGNVSWETGLDYSMSHRFTIDYLEDYNFIKTVFEELYQHNKNFSCLDIIRLLNRKPHIYQINAEYAGVNWYRYHLNELKTIHPEQTRQISGFLLDS</sequence>
<dbReference type="SUPFAM" id="SSF53448">
    <property type="entry name" value="Nucleotide-diphospho-sugar transferases"/>
    <property type="match status" value="1"/>
</dbReference>
<accession>A0ABU1TG61</accession>
<reference evidence="1 2" key="1">
    <citation type="submission" date="2023-07" db="EMBL/GenBank/DDBJ databases">
        <title>Sorghum-associated microbial communities from plants grown in Nebraska, USA.</title>
        <authorList>
            <person name="Schachtman D."/>
        </authorList>
    </citation>
    <scope>NUCLEOTIDE SEQUENCE [LARGE SCALE GENOMIC DNA]</scope>
    <source>
        <strain evidence="1 2">3262</strain>
    </source>
</reference>
<comment type="caution">
    <text evidence="1">The sequence shown here is derived from an EMBL/GenBank/DDBJ whole genome shotgun (WGS) entry which is preliminary data.</text>
</comment>
<keyword evidence="2" id="KW-1185">Reference proteome</keyword>
<gene>
    <name evidence="1" type="ORF">J2W55_004257</name>
</gene>
<dbReference type="InterPro" id="IPR003329">
    <property type="entry name" value="Cytidylyl_trans"/>
</dbReference>
<dbReference type="PANTHER" id="PTHR42866">
    <property type="entry name" value="3-DEOXY-MANNO-OCTULOSONATE CYTIDYLYLTRANSFERASE"/>
    <property type="match status" value="1"/>
</dbReference>
<dbReference type="CDD" id="cd02518">
    <property type="entry name" value="GT2_SpsF"/>
    <property type="match status" value="1"/>
</dbReference>
<proteinExistence type="predicted"/>
<dbReference type="Proteomes" id="UP001247620">
    <property type="component" value="Unassembled WGS sequence"/>
</dbReference>
<protein>
    <submittedName>
        <fullName evidence="1">Spore coat polysaccharide biosynthesis protein SpsF</fullName>
    </submittedName>
</protein>
<dbReference type="Pfam" id="PF02348">
    <property type="entry name" value="CTP_transf_3"/>
    <property type="match status" value="1"/>
</dbReference>
<name>A0ABU1TG61_9SPHI</name>
<dbReference type="EMBL" id="JAVDUU010000004">
    <property type="protein sequence ID" value="MDR6944397.1"/>
    <property type="molecule type" value="Genomic_DNA"/>
</dbReference>
<dbReference type="PANTHER" id="PTHR42866:SF1">
    <property type="entry name" value="SPORE COAT POLYSACCHARIDE BIOSYNTHESIS PROTEIN SPSF"/>
    <property type="match status" value="1"/>
</dbReference>